<dbReference type="RefSeq" id="WP_345670793.1">
    <property type="nucleotide sequence ID" value="NZ_BAABKC010000087.1"/>
</dbReference>
<comment type="caution">
    <text evidence="1">The sequence shown here is derived from an EMBL/GenBank/DDBJ whole genome shotgun (WGS) entry which is preliminary data.</text>
</comment>
<accession>A0ABP9L8U1</accession>
<dbReference type="EMBL" id="BAABKC010000087">
    <property type="protein sequence ID" value="GAA5070418.1"/>
    <property type="molecule type" value="Genomic_DNA"/>
</dbReference>
<keyword evidence="2" id="KW-1185">Reference proteome</keyword>
<protein>
    <submittedName>
        <fullName evidence="1">Uncharacterized protein</fullName>
    </submittedName>
</protein>
<sequence length="165" mass="17939">MAGDRISTRLPEALAEWLSDRTDRMMTGSLDIQARQELGMWRGALAGELRRIRLTLGQINCLADVMNGTIIDAALAGSAGIVFYNAADAFHLARQTPLPGESSYGTKWDIDEKELLEYLQRLGPTADHALHDAISRWWQTDAEPTVEGWAAVGLTVGDGSAQAVS</sequence>
<evidence type="ECO:0000313" key="1">
    <source>
        <dbReference type="EMBL" id="GAA5070418.1"/>
    </source>
</evidence>
<proteinExistence type="predicted"/>
<organism evidence="1 2">
    <name type="scientific">Streptomyces similanensis</name>
    <dbReference type="NCBI Taxonomy" id="1274988"/>
    <lineage>
        <taxon>Bacteria</taxon>
        <taxon>Bacillati</taxon>
        <taxon>Actinomycetota</taxon>
        <taxon>Actinomycetes</taxon>
        <taxon>Kitasatosporales</taxon>
        <taxon>Streptomycetaceae</taxon>
        <taxon>Streptomyces</taxon>
    </lineage>
</organism>
<evidence type="ECO:0000313" key="2">
    <source>
        <dbReference type="Proteomes" id="UP001500124"/>
    </source>
</evidence>
<reference evidence="2" key="1">
    <citation type="journal article" date="2019" name="Int. J. Syst. Evol. Microbiol.">
        <title>The Global Catalogue of Microorganisms (GCM) 10K type strain sequencing project: providing services to taxonomists for standard genome sequencing and annotation.</title>
        <authorList>
            <consortium name="The Broad Institute Genomics Platform"/>
            <consortium name="The Broad Institute Genome Sequencing Center for Infectious Disease"/>
            <person name="Wu L."/>
            <person name="Ma J."/>
        </authorList>
    </citation>
    <scope>NUCLEOTIDE SEQUENCE [LARGE SCALE GENOMIC DNA]</scope>
    <source>
        <strain evidence="2">JCM 18410</strain>
    </source>
</reference>
<gene>
    <name evidence="1" type="ORF">GCM10023336_55540</name>
</gene>
<dbReference type="Proteomes" id="UP001500124">
    <property type="component" value="Unassembled WGS sequence"/>
</dbReference>
<name>A0ABP9L8U1_9ACTN</name>